<accession>A0A841GUX6</accession>
<dbReference type="SUPFAM" id="SSF143968">
    <property type="entry name" value="UbiD C-terminal domain-like"/>
    <property type="match status" value="1"/>
</dbReference>
<dbReference type="GO" id="GO:0006744">
    <property type="term" value="P:ubiquinone biosynthetic process"/>
    <property type="evidence" value="ECO:0007669"/>
    <property type="project" value="TreeGrafter"/>
</dbReference>
<dbReference type="InterPro" id="IPR002830">
    <property type="entry name" value="UbiD"/>
</dbReference>
<dbReference type="GO" id="GO:0005829">
    <property type="term" value="C:cytosol"/>
    <property type="evidence" value="ECO:0007669"/>
    <property type="project" value="TreeGrafter"/>
</dbReference>
<feature type="domain" description="3-octaprenyl-4-hydroxybenzoate carboxy-lyase-like Rift-related" evidence="2">
    <location>
        <begin position="130"/>
        <end position="329"/>
    </location>
</feature>
<dbReference type="NCBIfam" id="TIGR00148">
    <property type="entry name" value="UbiD family decarboxylase"/>
    <property type="match status" value="1"/>
</dbReference>
<dbReference type="NCBIfam" id="TIGR03701">
    <property type="entry name" value="mena_SCO4490"/>
    <property type="match status" value="1"/>
</dbReference>
<evidence type="ECO:0000259" key="3">
    <source>
        <dbReference type="Pfam" id="PF20695"/>
    </source>
</evidence>
<comment type="similarity">
    <text evidence="1">Belongs to the UbiD family.</text>
</comment>
<evidence type="ECO:0000256" key="1">
    <source>
        <dbReference type="ARBA" id="ARBA00010021"/>
    </source>
</evidence>
<gene>
    <name evidence="5" type="ORF">HNQ61_000943</name>
</gene>
<dbReference type="EMBL" id="JACHIA010000002">
    <property type="protein sequence ID" value="MBB6069328.1"/>
    <property type="molecule type" value="Genomic_DNA"/>
</dbReference>
<dbReference type="InterPro" id="IPR049381">
    <property type="entry name" value="UbiD-like_C"/>
</dbReference>
<dbReference type="Pfam" id="PF20696">
    <property type="entry name" value="UbiD_C"/>
    <property type="match status" value="1"/>
</dbReference>
<dbReference type="Gene3D" id="3.40.1670.10">
    <property type="entry name" value="UbiD C-terminal domain-like"/>
    <property type="match status" value="1"/>
</dbReference>
<dbReference type="PANTHER" id="PTHR30108">
    <property type="entry name" value="3-OCTAPRENYL-4-HYDROXYBENZOATE CARBOXY-LYASE-RELATED"/>
    <property type="match status" value="1"/>
</dbReference>
<evidence type="ECO:0000313" key="5">
    <source>
        <dbReference type="EMBL" id="MBB6069328.1"/>
    </source>
</evidence>
<keyword evidence="5" id="KW-0456">Lyase</keyword>
<keyword evidence="6" id="KW-1185">Reference proteome</keyword>
<dbReference type="PANTHER" id="PTHR30108:SF17">
    <property type="entry name" value="FERULIC ACID DECARBOXYLASE 1"/>
    <property type="match status" value="1"/>
</dbReference>
<dbReference type="InterPro" id="IPR048304">
    <property type="entry name" value="UbiD_Rift_dom"/>
</dbReference>
<dbReference type="InterPro" id="IPR049383">
    <property type="entry name" value="UbiD-like_N"/>
</dbReference>
<evidence type="ECO:0000313" key="6">
    <source>
        <dbReference type="Proteomes" id="UP000582837"/>
    </source>
</evidence>
<dbReference type="Pfam" id="PF20695">
    <property type="entry name" value="UbiD_N"/>
    <property type="match status" value="1"/>
</dbReference>
<name>A0A841GUX6_9BACT</name>
<dbReference type="Gene3D" id="1.20.5.570">
    <property type="entry name" value="Single helix bin"/>
    <property type="match status" value="1"/>
</dbReference>
<dbReference type="AlphaFoldDB" id="A0A841GUX6"/>
<dbReference type="SUPFAM" id="SSF50475">
    <property type="entry name" value="FMN-binding split barrel"/>
    <property type="match status" value="1"/>
</dbReference>
<organism evidence="5 6">
    <name type="scientific">Longimicrobium terrae</name>
    <dbReference type="NCBI Taxonomy" id="1639882"/>
    <lineage>
        <taxon>Bacteria</taxon>
        <taxon>Pseudomonadati</taxon>
        <taxon>Gemmatimonadota</taxon>
        <taxon>Longimicrobiia</taxon>
        <taxon>Longimicrobiales</taxon>
        <taxon>Longimicrobiaceae</taxon>
        <taxon>Longimicrobium</taxon>
    </lineage>
</organism>
<dbReference type="InterPro" id="IPR022390">
    <property type="entry name" value="HBDC"/>
</dbReference>
<comment type="caution">
    <text evidence="5">The sequence shown here is derived from an EMBL/GenBank/DDBJ whole genome shotgun (WGS) entry which is preliminary data.</text>
</comment>
<protein>
    <submittedName>
        <fullName evidence="5">4-hydroxy-3-polyprenylbenzoate decarboxylase</fullName>
        <ecNumber evidence="5">4.1.1.98</ecNumber>
    </submittedName>
</protein>
<proteinExistence type="inferred from homology"/>
<evidence type="ECO:0000259" key="4">
    <source>
        <dbReference type="Pfam" id="PF20696"/>
    </source>
</evidence>
<reference evidence="5 6" key="1">
    <citation type="submission" date="2020-08" db="EMBL/GenBank/DDBJ databases">
        <title>Genomic Encyclopedia of Type Strains, Phase IV (KMG-IV): sequencing the most valuable type-strain genomes for metagenomic binning, comparative biology and taxonomic classification.</title>
        <authorList>
            <person name="Goeker M."/>
        </authorList>
    </citation>
    <scope>NUCLEOTIDE SEQUENCE [LARGE SCALE GENOMIC DNA]</scope>
    <source>
        <strain evidence="5 6">DSM 29007</strain>
    </source>
</reference>
<dbReference type="EC" id="4.1.1.98" evidence="5"/>
<feature type="domain" description="3-octaprenyl-4-hydroxybenzoate carboxy-lyase-like N-terminal" evidence="3">
    <location>
        <begin position="13"/>
        <end position="91"/>
    </location>
</feature>
<feature type="domain" description="3-octaprenyl-4-hydroxybenzoate carboxy-lyase-like C-terminal" evidence="4">
    <location>
        <begin position="335"/>
        <end position="456"/>
    </location>
</feature>
<evidence type="ECO:0000259" key="2">
    <source>
        <dbReference type="Pfam" id="PF01977"/>
    </source>
</evidence>
<sequence>MTMVFQNLREFLRYLDRTGQLVRVREPVSVDLEMAEITDRAMKLPGGGPALFFERPVLMDGTESDIPVAINVFGSWKRMAAALGVRDVEEHAARIADLIKPEIPKGLWGKMQMLPKLVELTKVPPRPFKGDPPCQEVILREGEFDLTKLPVLKTWPDDGGPFITLPMVITSDPETGIQNIGMYRMQVFGPTTTGMHWQQHKGGAGHYRAWKRGPGGRMPVVVAIGGDPATMYTPSAPLPPGIDEYLFGGFLRREPVYTAKAITCDLTIPAQAEIVLEGYVDTDEDLTIEGPFGDHTGFYTLEELYPVFHVTTVTMRADPVYPATLVGRPPVEDVYLGGATERMFLPLARLTIPEIVDYHMPPEGVFHNLVFVSIRKEYPGQAYKVMNGLWGLGLMSLAKVIVVVDEWIDVRNTQEAWWYALGNIDPERDVRIAKGPVDDLDHASQIPSFGSKMGIDGTKKWATEGFVRPWPEMIEMSPEIKERIDRIWPLLGIRPID</sequence>
<dbReference type="Pfam" id="PF01977">
    <property type="entry name" value="UbiD"/>
    <property type="match status" value="1"/>
</dbReference>
<dbReference type="GO" id="GO:0008694">
    <property type="term" value="F:4-hydroxy-3-polyprenylbenzoate decarboxylase activity"/>
    <property type="evidence" value="ECO:0007669"/>
    <property type="project" value="UniProtKB-EC"/>
</dbReference>
<dbReference type="Proteomes" id="UP000582837">
    <property type="component" value="Unassembled WGS sequence"/>
</dbReference>